<dbReference type="GO" id="GO:0008270">
    <property type="term" value="F:zinc ion binding"/>
    <property type="evidence" value="ECO:0007669"/>
    <property type="project" value="UniProtKB-KW"/>
</dbReference>
<keyword evidence="10" id="KW-0472">Membrane</keyword>
<proteinExistence type="predicted"/>
<evidence type="ECO:0000256" key="7">
    <source>
        <dbReference type="ARBA" id="ARBA00023163"/>
    </source>
</evidence>
<evidence type="ECO:0000256" key="2">
    <source>
        <dbReference type="ARBA" id="ARBA00022723"/>
    </source>
</evidence>
<organism evidence="12">
    <name type="scientific">Aquarana catesbeiana</name>
    <name type="common">American bullfrog</name>
    <name type="synonym">Rana catesbeiana</name>
    <dbReference type="NCBI Taxonomy" id="8400"/>
    <lineage>
        <taxon>Eukaryota</taxon>
        <taxon>Metazoa</taxon>
        <taxon>Chordata</taxon>
        <taxon>Craniata</taxon>
        <taxon>Vertebrata</taxon>
        <taxon>Euteleostomi</taxon>
        <taxon>Amphibia</taxon>
        <taxon>Batrachia</taxon>
        <taxon>Anura</taxon>
        <taxon>Neobatrachia</taxon>
        <taxon>Ranoidea</taxon>
        <taxon>Ranidae</taxon>
        <taxon>Aquarana</taxon>
    </lineage>
</organism>
<dbReference type="OrthoDB" id="10042249at2759"/>
<dbReference type="PROSITE" id="PS00028">
    <property type="entry name" value="ZINC_FINGER_C2H2_1"/>
    <property type="match status" value="1"/>
</dbReference>
<keyword evidence="10" id="KW-1133">Transmembrane helix</keyword>
<dbReference type="Gene3D" id="3.30.160.60">
    <property type="entry name" value="Classic Zinc Finger"/>
    <property type="match status" value="1"/>
</dbReference>
<dbReference type="InterPro" id="IPR013087">
    <property type="entry name" value="Znf_C2H2_type"/>
</dbReference>
<dbReference type="SMART" id="SM00355">
    <property type="entry name" value="ZnF_C2H2"/>
    <property type="match status" value="1"/>
</dbReference>
<feature type="transmembrane region" description="Helical" evidence="10">
    <location>
        <begin position="6"/>
        <end position="24"/>
    </location>
</feature>
<evidence type="ECO:0000256" key="9">
    <source>
        <dbReference type="PROSITE-ProRule" id="PRU00042"/>
    </source>
</evidence>
<dbReference type="PROSITE" id="PS50157">
    <property type="entry name" value="ZINC_FINGER_C2H2_2"/>
    <property type="match status" value="1"/>
</dbReference>
<dbReference type="InterPro" id="IPR036236">
    <property type="entry name" value="Znf_C2H2_sf"/>
</dbReference>
<dbReference type="GO" id="GO:0000978">
    <property type="term" value="F:RNA polymerase II cis-regulatory region sequence-specific DNA binding"/>
    <property type="evidence" value="ECO:0007669"/>
    <property type="project" value="TreeGrafter"/>
</dbReference>
<dbReference type="FunFam" id="3.30.160.60:FF:000083">
    <property type="entry name" value="Immunodeficiency virus type I enhancer binding protein 1"/>
    <property type="match status" value="1"/>
</dbReference>
<sequence length="191" mass="22275">MLLNIGTVSFVFVFFFFCLFFYFLELLWDDKQTHQPVQVFKETSRTVEEEKRVKSEDSGTSVKRGEPSRVRIFEGGYVTTKLWLVCAVTSRAVISPVNIHCFRCGWRIKAFSPTSSTLHSFVVRYKSNEEYVYVRGRGRGKYVCEECGIRCKKPSMLKKHIRTHTDHRPYMCKHCNFAFKTKGGIPPQFLS</sequence>
<evidence type="ECO:0000256" key="1">
    <source>
        <dbReference type="ARBA" id="ARBA00004123"/>
    </source>
</evidence>
<dbReference type="PANTHER" id="PTHR45944">
    <property type="entry name" value="SCHNURRI, ISOFORM F"/>
    <property type="match status" value="1"/>
</dbReference>
<keyword evidence="3" id="KW-0677">Repeat</keyword>
<evidence type="ECO:0000256" key="6">
    <source>
        <dbReference type="ARBA" id="ARBA00023015"/>
    </source>
</evidence>
<evidence type="ECO:0000256" key="3">
    <source>
        <dbReference type="ARBA" id="ARBA00022737"/>
    </source>
</evidence>
<dbReference type="EMBL" id="KV929535">
    <property type="protein sequence ID" value="PIO33483.1"/>
    <property type="molecule type" value="Genomic_DNA"/>
</dbReference>
<reference evidence="12" key="1">
    <citation type="submission" date="2017-08" db="EMBL/GenBank/DDBJ databases">
        <title>Assembly of the North American Bullfrog Genome.</title>
        <authorList>
            <person name="Warren R.L."/>
            <person name="Vandervalk B.P."/>
            <person name="Kucuk E."/>
            <person name="Birol I."/>
            <person name="Helbing C."/>
            <person name="Pandoh P."/>
            <person name="Behsaz B."/>
            <person name="Mohamadi H."/>
            <person name="Chu J."/>
            <person name="Jackman S."/>
            <person name="Hammond S.A."/>
            <person name="Veldhoen N."/>
            <person name="Kirk H."/>
            <person name="Zhao Y."/>
            <person name="Coope R."/>
            <person name="Pleasance S."/>
            <person name="Moore R."/>
            <person name="Holt R."/>
        </authorList>
    </citation>
    <scope>NUCLEOTIDE SEQUENCE</scope>
    <source>
        <strain evidence="12">Bruno</strain>
        <tissue evidence="12">Liver</tissue>
    </source>
</reference>
<keyword evidence="8" id="KW-0539">Nucleus</keyword>
<keyword evidence="4 9" id="KW-0863">Zinc-finger</keyword>
<evidence type="ECO:0000256" key="4">
    <source>
        <dbReference type="ARBA" id="ARBA00022771"/>
    </source>
</evidence>
<evidence type="ECO:0000256" key="5">
    <source>
        <dbReference type="ARBA" id="ARBA00022833"/>
    </source>
</evidence>
<evidence type="ECO:0000259" key="11">
    <source>
        <dbReference type="PROSITE" id="PS50157"/>
    </source>
</evidence>
<dbReference type="AlphaFoldDB" id="A0A2G9S1Z0"/>
<dbReference type="PANTHER" id="PTHR45944:SF5">
    <property type="entry name" value="TRANSCRIPTION FACTOR HIVEP3"/>
    <property type="match status" value="1"/>
</dbReference>
<dbReference type="InterPro" id="IPR051969">
    <property type="entry name" value="Zinc-finger_DNA-bd_regulators"/>
</dbReference>
<evidence type="ECO:0000313" key="12">
    <source>
        <dbReference type="EMBL" id="PIO33483.1"/>
    </source>
</evidence>
<feature type="domain" description="C2H2-type" evidence="11">
    <location>
        <begin position="142"/>
        <end position="169"/>
    </location>
</feature>
<keyword evidence="6" id="KW-0805">Transcription regulation</keyword>
<protein>
    <recommendedName>
        <fullName evidence="11">C2H2-type domain-containing protein</fullName>
    </recommendedName>
</protein>
<dbReference type="SUPFAM" id="SSF57667">
    <property type="entry name" value="beta-beta-alpha zinc fingers"/>
    <property type="match status" value="1"/>
</dbReference>
<evidence type="ECO:0000256" key="8">
    <source>
        <dbReference type="ARBA" id="ARBA00023242"/>
    </source>
</evidence>
<keyword evidence="10" id="KW-0812">Transmembrane</keyword>
<gene>
    <name evidence="12" type="ORF">AB205_0128580</name>
</gene>
<dbReference type="GO" id="GO:0005634">
    <property type="term" value="C:nucleus"/>
    <property type="evidence" value="ECO:0007669"/>
    <property type="project" value="UniProtKB-SubCell"/>
</dbReference>
<keyword evidence="2" id="KW-0479">Metal-binding</keyword>
<name>A0A2G9S1Z0_AQUCT</name>
<dbReference type="GO" id="GO:0000981">
    <property type="term" value="F:DNA-binding transcription factor activity, RNA polymerase II-specific"/>
    <property type="evidence" value="ECO:0007669"/>
    <property type="project" value="TreeGrafter"/>
</dbReference>
<accession>A0A2G9S1Z0</accession>
<keyword evidence="5" id="KW-0862">Zinc</keyword>
<keyword evidence="7" id="KW-0804">Transcription</keyword>
<comment type="subcellular location">
    <subcellularLocation>
        <location evidence="1">Nucleus</location>
    </subcellularLocation>
</comment>
<evidence type="ECO:0000256" key="10">
    <source>
        <dbReference type="SAM" id="Phobius"/>
    </source>
</evidence>
<dbReference type="Pfam" id="PF00096">
    <property type="entry name" value="zf-C2H2"/>
    <property type="match status" value="1"/>
</dbReference>